<accession>A0A1I7UWT1</accession>
<dbReference type="Gene3D" id="3.30.1370.110">
    <property type="match status" value="1"/>
</dbReference>
<proteinExistence type="predicted"/>
<sequence length="158" mass="17900">MPRGKRSKQRDQQNLQNLKSVSGSRSGQTTEKERFHQELSSLHEELKLLNSRSSEYENLELQIFKKVKFLNGRTRGSGEYDFHFLTVQRAVSYSKDIIAQVKRERKFKELSFITGAGNNSANGLANIKNALLEELRSVPGCSVSENKNNSGKLVVKIV</sequence>
<organism evidence="3 4">
    <name type="scientific">Caenorhabditis tropicalis</name>
    <dbReference type="NCBI Taxonomy" id="1561998"/>
    <lineage>
        <taxon>Eukaryota</taxon>
        <taxon>Metazoa</taxon>
        <taxon>Ecdysozoa</taxon>
        <taxon>Nematoda</taxon>
        <taxon>Chromadorea</taxon>
        <taxon>Rhabditida</taxon>
        <taxon>Rhabditina</taxon>
        <taxon>Rhabditomorpha</taxon>
        <taxon>Rhabditoidea</taxon>
        <taxon>Rhabditidae</taxon>
        <taxon>Peloderinae</taxon>
        <taxon>Caenorhabditis</taxon>
    </lineage>
</organism>
<evidence type="ECO:0000313" key="4">
    <source>
        <dbReference type="WBParaSite" id="Csp11.Scaffold630.g20126.t1"/>
    </source>
</evidence>
<dbReference type="SMART" id="SM00463">
    <property type="entry name" value="SMR"/>
    <property type="match status" value="1"/>
</dbReference>
<dbReference type="InterPro" id="IPR002625">
    <property type="entry name" value="Smr_dom"/>
</dbReference>
<dbReference type="InterPro" id="IPR036063">
    <property type="entry name" value="Smr_dom_sf"/>
</dbReference>
<dbReference type="AlphaFoldDB" id="A0A1I7UWT1"/>
<feature type="region of interest" description="Disordered" evidence="1">
    <location>
        <begin position="1"/>
        <end position="37"/>
    </location>
</feature>
<dbReference type="WBParaSite" id="Csp11.Scaffold630.g20126.t1">
    <property type="protein sequence ID" value="Csp11.Scaffold630.g20126.t1"/>
    <property type="gene ID" value="Csp11.Scaffold630.g20126"/>
</dbReference>
<evidence type="ECO:0000313" key="3">
    <source>
        <dbReference type="Proteomes" id="UP000095282"/>
    </source>
</evidence>
<reference evidence="4" key="1">
    <citation type="submission" date="2016-11" db="UniProtKB">
        <authorList>
            <consortium name="WormBaseParasite"/>
        </authorList>
    </citation>
    <scope>IDENTIFICATION</scope>
</reference>
<name>A0A1I7UWT1_9PELO</name>
<dbReference type="Proteomes" id="UP000095282">
    <property type="component" value="Unplaced"/>
</dbReference>
<dbReference type="SUPFAM" id="SSF160443">
    <property type="entry name" value="SMR domain-like"/>
    <property type="match status" value="1"/>
</dbReference>
<dbReference type="PROSITE" id="PS50828">
    <property type="entry name" value="SMR"/>
    <property type="match status" value="1"/>
</dbReference>
<evidence type="ECO:0000259" key="2">
    <source>
        <dbReference type="PROSITE" id="PS50828"/>
    </source>
</evidence>
<protein>
    <submittedName>
        <fullName evidence="4">Smr domain-containing protein</fullName>
    </submittedName>
</protein>
<feature type="compositionally biased region" description="Polar residues" evidence="1">
    <location>
        <begin position="12"/>
        <end position="29"/>
    </location>
</feature>
<feature type="domain" description="Smr" evidence="2">
    <location>
        <begin position="80"/>
        <end position="158"/>
    </location>
</feature>
<evidence type="ECO:0000256" key="1">
    <source>
        <dbReference type="SAM" id="MobiDB-lite"/>
    </source>
</evidence>
<keyword evidence="3" id="KW-1185">Reference proteome</keyword>